<feature type="compositionally biased region" description="Basic and acidic residues" evidence="1">
    <location>
        <begin position="136"/>
        <end position="145"/>
    </location>
</feature>
<accession>A0A0C2W4T2</accession>
<feature type="compositionally biased region" description="Acidic residues" evidence="1">
    <location>
        <begin position="105"/>
        <end position="122"/>
    </location>
</feature>
<evidence type="ECO:0000313" key="3">
    <source>
        <dbReference type="Proteomes" id="UP000054549"/>
    </source>
</evidence>
<name>A0A0C2W4T2_AMAMK</name>
<feature type="compositionally biased region" description="Acidic residues" evidence="1">
    <location>
        <begin position="291"/>
        <end position="310"/>
    </location>
</feature>
<dbReference type="Proteomes" id="UP000054549">
    <property type="component" value="Unassembled WGS sequence"/>
</dbReference>
<dbReference type="EMBL" id="KN818445">
    <property type="protein sequence ID" value="KIL56132.1"/>
    <property type="molecule type" value="Genomic_DNA"/>
</dbReference>
<feature type="region of interest" description="Disordered" evidence="1">
    <location>
        <begin position="290"/>
        <end position="334"/>
    </location>
</feature>
<dbReference type="InParanoid" id="A0A0C2W4T2"/>
<evidence type="ECO:0000256" key="1">
    <source>
        <dbReference type="SAM" id="MobiDB-lite"/>
    </source>
</evidence>
<feature type="compositionally biased region" description="Basic and acidic residues" evidence="1">
    <location>
        <begin position="26"/>
        <end position="81"/>
    </location>
</feature>
<keyword evidence="3" id="KW-1185">Reference proteome</keyword>
<evidence type="ECO:0000313" key="2">
    <source>
        <dbReference type="EMBL" id="KIL56132.1"/>
    </source>
</evidence>
<protein>
    <submittedName>
        <fullName evidence="2">Uncharacterized protein</fullName>
    </submittedName>
</protein>
<gene>
    <name evidence="2" type="ORF">M378DRAFT_17366</name>
</gene>
<feature type="compositionally biased region" description="Basic residues" evidence="1">
    <location>
        <begin position="165"/>
        <end position="178"/>
    </location>
</feature>
<organism evidence="2 3">
    <name type="scientific">Amanita muscaria (strain Koide BX008)</name>
    <dbReference type="NCBI Taxonomy" id="946122"/>
    <lineage>
        <taxon>Eukaryota</taxon>
        <taxon>Fungi</taxon>
        <taxon>Dikarya</taxon>
        <taxon>Basidiomycota</taxon>
        <taxon>Agaricomycotina</taxon>
        <taxon>Agaricomycetes</taxon>
        <taxon>Agaricomycetidae</taxon>
        <taxon>Agaricales</taxon>
        <taxon>Pluteineae</taxon>
        <taxon>Amanitaceae</taxon>
        <taxon>Amanita</taxon>
    </lineage>
</organism>
<reference evidence="2 3" key="1">
    <citation type="submission" date="2014-04" db="EMBL/GenBank/DDBJ databases">
        <title>Evolutionary Origins and Diversification of the Mycorrhizal Mutualists.</title>
        <authorList>
            <consortium name="DOE Joint Genome Institute"/>
            <consortium name="Mycorrhizal Genomics Consortium"/>
            <person name="Kohler A."/>
            <person name="Kuo A."/>
            <person name="Nagy L.G."/>
            <person name="Floudas D."/>
            <person name="Copeland A."/>
            <person name="Barry K.W."/>
            <person name="Cichocki N."/>
            <person name="Veneault-Fourrey C."/>
            <person name="LaButti K."/>
            <person name="Lindquist E.A."/>
            <person name="Lipzen A."/>
            <person name="Lundell T."/>
            <person name="Morin E."/>
            <person name="Murat C."/>
            <person name="Riley R."/>
            <person name="Ohm R."/>
            <person name="Sun H."/>
            <person name="Tunlid A."/>
            <person name="Henrissat B."/>
            <person name="Grigoriev I.V."/>
            <person name="Hibbett D.S."/>
            <person name="Martin F."/>
        </authorList>
    </citation>
    <scope>NUCLEOTIDE SEQUENCE [LARGE SCALE GENOMIC DNA]</scope>
    <source>
        <strain evidence="2 3">Koide BX008</strain>
    </source>
</reference>
<dbReference type="HOGENOM" id="CLU_078413_0_0_1"/>
<dbReference type="AlphaFoldDB" id="A0A0C2W4T2"/>
<proteinExistence type="predicted"/>
<feature type="region of interest" description="Disordered" evidence="1">
    <location>
        <begin position="26"/>
        <end position="197"/>
    </location>
</feature>
<sequence length="334" mass="37026">MTNPSTGVTKVADLELQIQALMEEKRKAEEEEQRLREEAERKAKEEEEKKKREEEERRAAEEEKQRELAAAEQKRQQEAERVLYFQRGSAAPSASSSAKKRKLTEEDEADAEETDEEEDSGEDNNVTPQKVVLGEPLEKDCDRAGRRACGRTGNRESPATGVSAKTKRGTKDKGKKKSKFADGSDDGYVGPGPVAGTSKVVTETERNKRRVHNLVNNVGDLVLGLGGYMQAVVGEMASEHRETMQERRNESTALMRELRAGFLLVVRALEDSNRLQAEQNRILGRLRVVELEEEDEKEGEKDAEGEEVDVEGGVPMDEDKAGTGPQGNSGEASP</sequence>